<proteinExistence type="predicted"/>
<protein>
    <submittedName>
        <fullName evidence="2">Uncharacterized protein</fullName>
    </submittedName>
</protein>
<keyword evidence="3" id="KW-1185">Reference proteome</keyword>
<evidence type="ECO:0000313" key="3">
    <source>
        <dbReference type="Proteomes" id="UP000324629"/>
    </source>
</evidence>
<sequence length="210" mass="23164">MSVVPRNLVHCGRCDSDEHFHRSNDSDASVGADRPSRGWHIKRAVQGRLSEYSQDAKNDQNIASAVSPKQSDAERSIPDVGHSSAVPPSDVSAPSGKDGIHDKSSHDRSGHHSGFVQRRRKLGVVQTDVDGEWIISGQHYDPEALGNAIQQCYLEVMKNNRRSHSLHSERDSNDEHDSLSTACSHDRLKSCSGTRTSYLFAKLCPSARVR</sequence>
<evidence type="ECO:0000313" key="2">
    <source>
        <dbReference type="EMBL" id="KAA3672889.1"/>
    </source>
</evidence>
<evidence type="ECO:0000256" key="1">
    <source>
        <dbReference type="SAM" id="MobiDB-lite"/>
    </source>
</evidence>
<reference evidence="2 3" key="1">
    <citation type="journal article" date="2019" name="Gigascience">
        <title>Whole-genome sequence of the oriental lung fluke Paragonimus westermani.</title>
        <authorList>
            <person name="Oey H."/>
            <person name="Zakrzewski M."/>
            <person name="Narain K."/>
            <person name="Devi K.R."/>
            <person name="Agatsuma T."/>
            <person name="Nawaratna S."/>
            <person name="Gobert G.N."/>
            <person name="Jones M.K."/>
            <person name="Ragan M.A."/>
            <person name="McManus D.P."/>
            <person name="Krause L."/>
        </authorList>
    </citation>
    <scope>NUCLEOTIDE SEQUENCE [LARGE SCALE GENOMIC DNA]</scope>
    <source>
        <strain evidence="2 3">IND2009</strain>
    </source>
</reference>
<accession>A0A5J4NCC0</accession>
<dbReference type="Proteomes" id="UP000324629">
    <property type="component" value="Unassembled WGS sequence"/>
</dbReference>
<dbReference type="EMBL" id="QNGE01004447">
    <property type="protein sequence ID" value="KAA3672889.1"/>
    <property type="molecule type" value="Genomic_DNA"/>
</dbReference>
<feature type="compositionally biased region" description="Low complexity" evidence="1">
    <location>
        <begin position="83"/>
        <end position="95"/>
    </location>
</feature>
<gene>
    <name evidence="2" type="ORF">DEA37_0004284</name>
</gene>
<feature type="compositionally biased region" description="Basic and acidic residues" evidence="1">
    <location>
        <begin position="16"/>
        <end position="25"/>
    </location>
</feature>
<dbReference type="AlphaFoldDB" id="A0A5J4NCC0"/>
<name>A0A5J4NCC0_9TREM</name>
<feature type="region of interest" description="Disordered" evidence="1">
    <location>
        <begin position="52"/>
        <end position="119"/>
    </location>
</feature>
<feature type="compositionally biased region" description="Basic and acidic residues" evidence="1">
    <location>
        <begin position="98"/>
        <end position="110"/>
    </location>
</feature>
<organism evidence="2 3">
    <name type="scientific">Paragonimus westermani</name>
    <dbReference type="NCBI Taxonomy" id="34504"/>
    <lineage>
        <taxon>Eukaryota</taxon>
        <taxon>Metazoa</taxon>
        <taxon>Spiralia</taxon>
        <taxon>Lophotrochozoa</taxon>
        <taxon>Platyhelminthes</taxon>
        <taxon>Trematoda</taxon>
        <taxon>Digenea</taxon>
        <taxon>Plagiorchiida</taxon>
        <taxon>Troglotremata</taxon>
        <taxon>Troglotrematidae</taxon>
        <taxon>Paragonimus</taxon>
    </lineage>
</organism>
<feature type="region of interest" description="Disordered" evidence="1">
    <location>
        <begin position="16"/>
        <end position="39"/>
    </location>
</feature>
<feature type="compositionally biased region" description="Polar residues" evidence="1">
    <location>
        <begin position="52"/>
        <end position="70"/>
    </location>
</feature>
<comment type="caution">
    <text evidence="2">The sequence shown here is derived from an EMBL/GenBank/DDBJ whole genome shotgun (WGS) entry which is preliminary data.</text>
</comment>